<dbReference type="PANTHER" id="PTHR43941:SF1">
    <property type="entry name" value="STRUCTURAL MAINTENANCE OF CHROMOSOMES PROTEIN 2"/>
    <property type="match status" value="1"/>
</dbReference>
<dbReference type="SUPFAM" id="SSF52540">
    <property type="entry name" value="P-loop containing nucleoside triphosphate hydrolases"/>
    <property type="match status" value="1"/>
</dbReference>
<evidence type="ECO:0000313" key="4">
    <source>
        <dbReference type="Proteomes" id="UP000288623"/>
    </source>
</evidence>
<name>A0A433RUJ6_9BACL</name>
<dbReference type="OrthoDB" id="9781481at2"/>
<dbReference type="Proteomes" id="UP000288623">
    <property type="component" value="Unassembled WGS sequence"/>
</dbReference>
<feature type="compositionally biased region" description="Polar residues" evidence="2">
    <location>
        <begin position="1"/>
        <end position="14"/>
    </location>
</feature>
<dbReference type="RefSeq" id="WP_126990514.1">
    <property type="nucleotide sequence ID" value="NZ_JTFC01000030.1"/>
</dbReference>
<evidence type="ECO:0008006" key="5">
    <source>
        <dbReference type="Google" id="ProtNLM"/>
    </source>
</evidence>
<protein>
    <recommendedName>
        <fullName evidence="5">ATPase dynein-related AAA domain-containing protein</fullName>
    </recommendedName>
</protein>
<evidence type="ECO:0000256" key="1">
    <source>
        <dbReference type="SAM" id="Coils"/>
    </source>
</evidence>
<proteinExistence type="predicted"/>
<dbReference type="AlphaFoldDB" id="A0A433RUJ6"/>
<feature type="region of interest" description="Disordered" evidence="2">
    <location>
        <begin position="1"/>
        <end position="22"/>
    </location>
</feature>
<gene>
    <name evidence="3" type="ORF">QI30_08480</name>
</gene>
<keyword evidence="4" id="KW-1185">Reference proteome</keyword>
<dbReference type="InterPro" id="IPR027417">
    <property type="entry name" value="P-loop_NTPase"/>
</dbReference>
<evidence type="ECO:0000256" key="2">
    <source>
        <dbReference type="SAM" id="MobiDB-lite"/>
    </source>
</evidence>
<keyword evidence="1" id="KW-0175">Coiled coil</keyword>
<dbReference type="Gene3D" id="3.40.50.300">
    <property type="entry name" value="P-loop containing nucleotide triphosphate hydrolases"/>
    <property type="match status" value="1"/>
</dbReference>
<comment type="caution">
    <text evidence="3">The sequence shown here is derived from an EMBL/GenBank/DDBJ whole genome shotgun (WGS) entry which is preliminary data.</text>
</comment>
<evidence type="ECO:0000313" key="3">
    <source>
        <dbReference type="EMBL" id="RUS56952.1"/>
    </source>
</evidence>
<dbReference type="PANTHER" id="PTHR43941">
    <property type="entry name" value="STRUCTURAL MAINTENANCE OF CHROMOSOMES PROTEIN 2"/>
    <property type="match status" value="1"/>
</dbReference>
<dbReference type="EMBL" id="JTFC01000030">
    <property type="protein sequence ID" value="RUS56952.1"/>
    <property type="molecule type" value="Genomic_DNA"/>
</dbReference>
<feature type="coiled-coil region" evidence="1">
    <location>
        <begin position="36"/>
        <end position="153"/>
    </location>
</feature>
<organism evidence="3 4">
    <name type="scientific">Candidatus Kurthia intestinigallinarum</name>
    <dbReference type="NCBI Taxonomy" id="1562256"/>
    <lineage>
        <taxon>Bacteria</taxon>
        <taxon>Bacillati</taxon>
        <taxon>Bacillota</taxon>
        <taxon>Bacilli</taxon>
        <taxon>Bacillales</taxon>
        <taxon>Caryophanaceae</taxon>
        <taxon>Kurthia</taxon>
    </lineage>
</organism>
<sequence>MTNYDETANEQLQPTEVEETVENSLVDRELKIQKELQELTLRSEQMKSKEEQLELERQLLLQEKQVLQEKMLENQQLSSELASRQLELEEKEAEERVQFINIKLAEADRLKVELEKSLDAKREEIENKKEKLVKEFDKKREELEKSYITIEKDFTLRKQALEKDISSYRKTRLKELEQEYNTEYKLVQQRLEQFRKDIEEIILEKEQLIDQSLKALKADRLMFEKERQALQKTEEDIRQKEIDLTSRENALRMEQQLLKSDQEVLEERVAREIQSRLEEKDLEVEQVKVNNSRLLTRINMMQQEIAEHNENRIRLGNRTLEDLLREIEESQKEIVDLRQELNVRPDQQVVTLLEEKSRRYDDLHTQYLEASRKLHELEMAKHGYETSVAQLQIQRQNYEMEVKRREVIELQIQKYEEEVNRLKAIHEQPEEVKARRGVIEEPYFEMKKMLKTSQSVSEMQWLKFIIHQCEKSGMKFNKRLLIAFHTALKTAEYSPLTVLAGVSGTGKSELPRLYTRFGGLYYLPLPVQPDWDSPQSLFGYFNSVDNRFNATPLIRSMVQFQQQTNERTEATSLKDGVLLVLLDEMNLAHVELYFSELLSKLELRRANPDPVFIDIDLGAGMDKLKVELSRNVLWVGTMNEDETTKSLSDKVIDRGNLISFPRPTTFEDRKNASLEKASPKIPLEMWNGWLAQQVIFEDELAKYKTALEEINGYLEVVGRALGHRVWQSVQNYIGHHPLVIVANENEDEDALNKAIQSAFEEAIVHKVMPKLRGIEVEGTAYTECLSPIEEKLQEVAPGLVEDFNLAISNAYGVFIWRSAKYLENEIIIETQAKSEDSTESNE</sequence>
<accession>A0A433RUJ6</accession>
<reference evidence="3 4" key="1">
    <citation type="submission" date="2014-11" db="EMBL/GenBank/DDBJ databases">
        <title>Genome sequence and analysis of novel Kurthia sp.</title>
        <authorList>
            <person name="Lawson J.N."/>
            <person name="Gonzalez J.E."/>
            <person name="Rinauldi L."/>
            <person name="Xuan Z."/>
            <person name="Firman A."/>
            <person name="Shaddox L."/>
            <person name="Trudeau A."/>
            <person name="Shah S."/>
            <person name="Reiman D."/>
        </authorList>
    </citation>
    <scope>NUCLEOTIDE SEQUENCE [LARGE SCALE GENOMIC DNA]</scope>
    <source>
        <strain evidence="3 4">3B1D</strain>
    </source>
</reference>
<feature type="coiled-coil region" evidence="1">
    <location>
        <begin position="177"/>
        <end position="425"/>
    </location>
</feature>